<protein>
    <submittedName>
        <fullName evidence="2">Uncharacterized protein</fullName>
    </submittedName>
</protein>
<dbReference type="PANTHER" id="PTHR45691">
    <property type="entry name" value="PROTEIN DIAPHANOUS"/>
    <property type="match status" value="1"/>
</dbReference>
<evidence type="ECO:0000256" key="1">
    <source>
        <dbReference type="SAM" id="MobiDB-lite"/>
    </source>
</evidence>
<dbReference type="PANTHER" id="PTHR45691:SF6">
    <property type="entry name" value="PROTEIN DIAPHANOUS"/>
    <property type="match status" value="1"/>
</dbReference>
<gene>
    <name evidence="2" type="ORF">MENT_LOCUS35881</name>
</gene>
<dbReference type="GO" id="GO:0005884">
    <property type="term" value="C:actin filament"/>
    <property type="evidence" value="ECO:0007669"/>
    <property type="project" value="TreeGrafter"/>
</dbReference>
<dbReference type="GO" id="GO:0030041">
    <property type="term" value="P:actin filament polymerization"/>
    <property type="evidence" value="ECO:0007669"/>
    <property type="project" value="TreeGrafter"/>
</dbReference>
<feature type="compositionally biased region" description="Basic residues" evidence="1">
    <location>
        <begin position="33"/>
        <end position="97"/>
    </location>
</feature>
<feature type="region of interest" description="Disordered" evidence="1">
    <location>
        <begin position="377"/>
        <end position="430"/>
    </location>
</feature>
<dbReference type="InterPro" id="IPR051412">
    <property type="entry name" value="Formin_Homology_Diaphanous_sf"/>
</dbReference>
<evidence type="ECO:0000313" key="2">
    <source>
        <dbReference type="EMBL" id="CAD2183577.1"/>
    </source>
</evidence>
<organism evidence="2 3">
    <name type="scientific">Meloidogyne enterolobii</name>
    <name type="common">Root-knot nematode worm</name>
    <name type="synonym">Meloidogyne mayaguensis</name>
    <dbReference type="NCBI Taxonomy" id="390850"/>
    <lineage>
        <taxon>Eukaryota</taxon>
        <taxon>Metazoa</taxon>
        <taxon>Ecdysozoa</taxon>
        <taxon>Nematoda</taxon>
        <taxon>Chromadorea</taxon>
        <taxon>Rhabditida</taxon>
        <taxon>Tylenchina</taxon>
        <taxon>Tylenchomorpha</taxon>
        <taxon>Tylenchoidea</taxon>
        <taxon>Meloidogynidae</taxon>
        <taxon>Meloidogyninae</taxon>
        <taxon>Meloidogyne</taxon>
    </lineage>
</organism>
<dbReference type="EMBL" id="CAJEWN010000473">
    <property type="protein sequence ID" value="CAD2183577.1"/>
    <property type="molecule type" value="Genomic_DNA"/>
</dbReference>
<feature type="compositionally biased region" description="Low complexity" evidence="1">
    <location>
        <begin position="377"/>
        <end position="392"/>
    </location>
</feature>
<feature type="region of interest" description="Disordered" evidence="1">
    <location>
        <begin position="1"/>
        <end position="106"/>
    </location>
</feature>
<reference evidence="2 3" key="1">
    <citation type="submission" date="2020-08" db="EMBL/GenBank/DDBJ databases">
        <authorList>
            <person name="Koutsovoulos G."/>
            <person name="Danchin GJ E."/>
        </authorList>
    </citation>
    <scope>NUCLEOTIDE SEQUENCE [LARGE SCALE GENOMIC DNA]</scope>
</reference>
<feature type="compositionally biased region" description="Pro residues" evidence="1">
    <location>
        <begin position="406"/>
        <end position="427"/>
    </location>
</feature>
<sequence>MSDHGHFSEDDFVLNNDSVDENEFNLPEMPPSGKRKKKKIKKKRKSTKKSGKNKSLKKKSTKGKSTIKKSVKKSKKKSTRKSVKIKVKSKKKKRGVVKRPTISGKESKKLKNFALPVSDSPKIPLRLGEKIRGLDLLEFSDELPTKHVEEHKEKVAEKPSTSVDLDIIMRGQEDLFTHKNQERTGKDNNNDTHNVTPDDPKILPNNFLPSAENLSAAFLNFPPPPLPSDRTPHNQLVNFPLPPPGFVSGINARPPTGFMPFLPVFAPPFINSALNDATAALYRPQNPHQNRQHLLNQRGIMNSFLNRGNLADLQQQNQNFLQQNLLQNLNQNNFETQNLLQNQNSVLPTTHNPREILQLQASDIQQQQSLLPSSSLQQQKNNFEQSQQQQEIIIDDSDNSSLDPNSPLPVPLPTLPPPIPPPPPPPPLRRRYLIL</sequence>
<name>A0A6V7W8S1_MELEN</name>
<dbReference type="AlphaFoldDB" id="A0A6V7W8S1"/>
<accession>A0A6V7W8S1</accession>
<proteinExistence type="predicted"/>
<dbReference type="Proteomes" id="UP000580250">
    <property type="component" value="Unassembled WGS sequence"/>
</dbReference>
<evidence type="ECO:0000313" key="3">
    <source>
        <dbReference type="Proteomes" id="UP000580250"/>
    </source>
</evidence>
<comment type="caution">
    <text evidence="2">The sequence shown here is derived from an EMBL/GenBank/DDBJ whole genome shotgun (WGS) entry which is preliminary data.</text>
</comment>